<sequence length="506" mass="55673">MPPFVYRVTPYDPAEQDTAVDRSITRIPFDSRERIASAIVAAVAGFPLDAGVSHMTLDNPMMEGFYSFSVRTGRGGRGLAGLFPKGTASYHDGARVPLATGLGLLRAMVLRQGAWCRLGSDDGFFVHVGDKDDIYVGSNQSRETAVARARTLGLFVEQIERSPYDPASDETGHQRPANDAFWTELGALVAERGGVLLEERYVGNAYRWHRLTSAPDIETVREQLTPRARLAVWPDLTDDMESVRAAITRQERLELLVQQYPGGGFHPARIAEPGMGRADVPNPHLTASPGHRAALIPIDPADRHPLLAAVLPDSDGVLRARWRTNRTRADERRTFMSSLRAGDIVAGVVATGLDDIGVHVHLNNDAGRDLGFLRVPEMSWSNFDSVDDIVPIGRKIRAEVLHIDWAWEQVSLSLKALQPDPWERYTDTHRTGDIVPGTVTRLLPFGAFIRLSDGVEGLIHITELSGHDVDVPEGVISVGAEVLVALLDVDRGRRRISLSLKRDHTE</sequence>
<dbReference type="InterPro" id="IPR003029">
    <property type="entry name" value="S1_domain"/>
</dbReference>
<feature type="domain" description="S1 motif" evidence="4">
    <location>
        <begin position="432"/>
        <end position="501"/>
    </location>
</feature>
<dbReference type="PANTHER" id="PTHR10724:SF7">
    <property type="entry name" value="SMALL RIBOSOMAL SUBUNIT PROTEIN BS1C"/>
    <property type="match status" value="1"/>
</dbReference>
<dbReference type="PROSITE" id="PS50126">
    <property type="entry name" value="S1"/>
    <property type="match status" value="2"/>
</dbReference>
<gene>
    <name evidence="5" type="ORF">ACIGXA_33985</name>
</gene>
<dbReference type="InterPro" id="IPR050437">
    <property type="entry name" value="Ribos_protein_bS1-like"/>
</dbReference>
<dbReference type="RefSeq" id="WP_399656274.1">
    <property type="nucleotide sequence ID" value="NZ_JBITYG010000012.1"/>
</dbReference>
<protein>
    <submittedName>
        <fullName evidence="5">S1 RNA-binding domain-containing protein</fullName>
    </submittedName>
</protein>
<keyword evidence="2" id="KW-0689">Ribosomal protein</keyword>
<comment type="similarity">
    <text evidence="1">Belongs to the bacterial ribosomal protein bS1 family.</text>
</comment>
<evidence type="ECO:0000313" key="6">
    <source>
        <dbReference type="Proteomes" id="UP001614394"/>
    </source>
</evidence>
<dbReference type="InterPro" id="IPR012340">
    <property type="entry name" value="NA-bd_OB-fold"/>
</dbReference>
<reference evidence="5 6" key="1">
    <citation type="submission" date="2024-10" db="EMBL/GenBank/DDBJ databases">
        <title>The Natural Products Discovery Center: Release of the First 8490 Sequenced Strains for Exploring Actinobacteria Biosynthetic Diversity.</title>
        <authorList>
            <person name="Kalkreuter E."/>
            <person name="Kautsar S.A."/>
            <person name="Yang D."/>
            <person name="Bader C.D."/>
            <person name="Teijaro C.N."/>
            <person name="Fluegel L."/>
            <person name="Davis C.M."/>
            <person name="Simpson J.R."/>
            <person name="Lauterbach L."/>
            <person name="Steele A.D."/>
            <person name="Gui C."/>
            <person name="Meng S."/>
            <person name="Li G."/>
            <person name="Viehrig K."/>
            <person name="Ye F."/>
            <person name="Su P."/>
            <person name="Kiefer A.F."/>
            <person name="Nichols A."/>
            <person name="Cepeda A.J."/>
            <person name="Yan W."/>
            <person name="Fan B."/>
            <person name="Jiang Y."/>
            <person name="Adhikari A."/>
            <person name="Zheng C.-J."/>
            <person name="Schuster L."/>
            <person name="Cowan T.M."/>
            <person name="Smanski M.J."/>
            <person name="Chevrette M.G."/>
            <person name="De Carvalho L.P.S."/>
            <person name="Shen B."/>
        </authorList>
    </citation>
    <scope>NUCLEOTIDE SEQUENCE [LARGE SCALE GENOMIC DNA]</scope>
    <source>
        <strain evidence="5 6">NPDC053399</strain>
    </source>
</reference>
<comment type="caution">
    <text evidence="5">The sequence shown here is derived from an EMBL/GenBank/DDBJ whole genome shotgun (WGS) entry which is preliminary data.</text>
</comment>
<proteinExistence type="inferred from homology"/>
<name>A0ABW8CHF6_9ACTN</name>
<dbReference type="SMART" id="SM00316">
    <property type="entry name" value="S1"/>
    <property type="match status" value="2"/>
</dbReference>
<evidence type="ECO:0000256" key="2">
    <source>
        <dbReference type="ARBA" id="ARBA00022980"/>
    </source>
</evidence>
<evidence type="ECO:0000259" key="4">
    <source>
        <dbReference type="PROSITE" id="PS50126"/>
    </source>
</evidence>
<keyword evidence="6" id="KW-1185">Reference proteome</keyword>
<evidence type="ECO:0000256" key="1">
    <source>
        <dbReference type="ARBA" id="ARBA00006767"/>
    </source>
</evidence>
<organism evidence="5 6">
    <name type="scientific">Streptomyces fildesensis</name>
    <dbReference type="NCBI Taxonomy" id="375757"/>
    <lineage>
        <taxon>Bacteria</taxon>
        <taxon>Bacillati</taxon>
        <taxon>Actinomycetota</taxon>
        <taxon>Actinomycetes</taxon>
        <taxon>Kitasatosporales</taxon>
        <taxon>Streptomycetaceae</taxon>
        <taxon>Streptomyces</taxon>
    </lineage>
</organism>
<dbReference type="Proteomes" id="UP001614394">
    <property type="component" value="Unassembled WGS sequence"/>
</dbReference>
<dbReference type="Pfam" id="PF00575">
    <property type="entry name" value="S1"/>
    <property type="match status" value="1"/>
</dbReference>
<dbReference type="Gene3D" id="2.40.50.140">
    <property type="entry name" value="Nucleic acid-binding proteins"/>
    <property type="match status" value="2"/>
</dbReference>
<dbReference type="SUPFAM" id="SSF50249">
    <property type="entry name" value="Nucleic acid-binding proteins"/>
    <property type="match status" value="2"/>
</dbReference>
<feature type="domain" description="S1 motif" evidence="4">
    <location>
        <begin position="342"/>
        <end position="415"/>
    </location>
</feature>
<dbReference type="PANTHER" id="PTHR10724">
    <property type="entry name" value="30S RIBOSOMAL PROTEIN S1"/>
    <property type="match status" value="1"/>
</dbReference>
<accession>A0ABW8CHF6</accession>
<keyword evidence="3" id="KW-0687">Ribonucleoprotein</keyword>
<evidence type="ECO:0000313" key="5">
    <source>
        <dbReference type="EMBL" id="MFI9105528.1"/>
    </source>
</evidence>
<evidence type="ECO:0000256" key="3">
    <source>
        <dbReference type="ARBA" id="ARBA00023274"/>
    </source>
</evidence>
<dbReference type="EMBL" id="JBITYG010000012">
    <property type="protein sequence ID" value="MFI9105528.1"/>
    <property type="molecule type" value="Genomic_DNA"/>
</dbReference>